<gene>
    <name evidence="1" type="ORF">FNE76_01815</name>
</gene>
<organism evidence="1 2">
    <name type="scientific">Helicobacter mehlei</name>
    <dbReference type="NCBI Taxonomy" id="2316080"/>
    <lineage>
        <taxon>Bacteria</taxon>
        <taxon>Pseudomonadati</taxon>
        <taxon>Campylobacterota</taxon>
        <taxon>Epsilonproteobacteria</taxon>
        <taxon>Campylobacterales</taxon>
        <taxon>Helicobacteraceae</taxon>
        <taxon>Helicobacter</taxon>
    </lineage>
</organism>
<keyword evidence="2" id="KW-1185">Reference proteome</keyword>
<proteinExistence type="predicted"/>
<protein>
    <submittedName>
        <fullName evidence="1">Uncharacterized protein</fullName>
    </submittedName>
</protein>
<dbReference type="RefSeq" id="WP_143928352.1">
    <property type="nucleotide sequence ID" value="NZ_QXQP01000014.1"/>
</dbReference>
<dbReference type="EMBL" id="VKGC01000003">
    <property type="protein sequence ID" value="TSA86242.1"/>
    <property type="molecule type" value="Genomic_DNA"/>
</dbReference>
<reference evidence="1 2" key="3">
    <citation type="submission" date="2019-07" db="EMBL/GenBank/DDBJ databases">
        <authorList>
            <person name="Papic B."/>
        </authorList>
    </citation>
    <scope>NUCLEOTIDE SEQUENCE [LARGE SCALE GENOMIC DNA]</scope>
    <source>
        <strain evidence="1 2">L8b</strain>
    </source>
</reference>
<dbReference type="Proteomes" id="UP000319322">
    <property type="component" value="Unassembled WGS sequence"/>
</dbReference>
<evidence type="ECO:0000313" key="1">
    <source>
        <dbReference type="EMBL" id="TSA86242.1"/>
    </source>
</evidence>
<accession>A0A553V177</accession>
<reference evidence="2" key="2">
    <citation type="submission" date="2019-07" db="EMBL/GenBank/DDBJ databases">
        <title>Helicobacter labacensis sp. nov., Helicobacter mehlei sp. nov. and Helicobacter vulpis sp. nov., isolated from gastric mucosa of red fox (Vulpis vulpis).</title>
        <authorList>
            <person name="Papic B."/>
        </authorList>
    </citation>
    <scope>NUCLEOTIDE SEQUENCE [LARGE SCALE GENOMIC DNA]</scope>
    <source>
        <strain evidence="2">L8b</strain>
    </source>
</reference>
<sequence>MSSHILLALKQDRVPEWFDVCYAYSKNQCGLWDKGFDRIQNIVVGHGRMSDLEDKQFEQACIAWKLSSQKLQAFFKVSETYEVSPFEDYDDLPCHLEGSFMLEGQKYTFDINAGGSFEIHDDRGKRYYLGCNPLLYGAASAIDMIDPKCAQFLPYLGQFAPYL</sequence>
<comment type="caution">
    <text evidence="1">The sequence shown here is derived from an EMBL/GenBank/DDBJ whole genome shotgun (WGS) entry which is preliminary data.</text>
</comment>
<evidence type="ECO:0000313" key="2">
    <source>
        <dbReference type="Proteomes" id="UP000319322"/>
    </source>
</evidence>
<reference evidence="1 2" key="1">
    <citation type="submission" date="2019-07" db="EMBL/GenBank/DDBJ databases">
        <title>Helicobacter labacensis sp. nov., Helicobacter mehlei sp. nov. and Helicobacter vulpis sp. nov., isolated from gastric mucosa of red fox (Vulpis vulpis).</title>
        <authorList>
            <person name="Kusar D."/>
            <person name="Gruntar I."/>
            <person name="Pate M."/>
            <person name="Zajc U."/>
            <person name="Ocepek M."/>
        </authorList>
    </citation>
    <scope>NUCLEOTIDE SEQUENCE [LARGE SCALE GENOMIC DNA]</scope>
    <source>
        <strain evidence="1 2">L8b</strain>
    </source>
</reference>
<name>A0A553V177_9HELI</name>
<dbReference type="AlphaFoldDB" id="A0A553V177"/>